<evidence type="ECO:0000256" key="1">
    <source>
        <dbReference type="SAM" id="Phobius"/>
    </source>
</evidence>
<keyword evidence="3" id="KW-1185">Reference proteome</keyword>
<protein>
    <recommendedName>
        <fullName evidence="4">FeoB-associated Cys-rich membrane protein</fullName>
    </recommendedName>
</protein>
<accession>A0ABN8WGX0</accession>
<evidence type="ECO:0008006" key="4">
    <source>
        <dbReference type="Google" id="ProtNLM"/>
    </source>
</evidence>
<evidence type="ECO:0000313" key="3">
    <source>
        <dbReference type="Proteomes" id="UP001154272"/>
    </source>
</evidence>
<name>A0ABN8WGX0_9PROT</name>
<dbReference type="InterPro" id="IPR046494">
    <property type="entry name" value="DUF6587"/>
</dbReference>
<feature type="transmembrane region" description="Helical" evidence="1">
    <location>
        <begin position="6"/>
        <end position="22"/>
    </location>
</feature>
<dbReference type="Proteomes" id="UP001154272">
    <property type="component" value="Unassembled WGS sequence"/>
</dbReference>
<keyword evidence="1" id="KW-1133">Transmembrane helix</keyword>
<sequence>MQTALVIIIVSLCALFWLNRFFPKIGKILWQGTAGLLKLIHAPAPTQQWALKHCTSTTKSGCSACNKCSKCH</sequence>
<keyword evidence="1" id="KW-0472">Membrane</keyword>
<dbReference type="EMBL" id="CAMXCH010000003">
    <property type="protein sequence ID" value="CAI3952480.1"/>
    <property type="molecule type" value="Genomic_DNA"/>
</dbReference>
<proteinExistence type="predicted"/>
<evidence type="ECO:0000313" key="2">
    <source>
        <dbReference type="EMBL" id="CAI3952480.1"/>
    </source>
</evidence>
<keyword evidence="1" id="KW-0812">Transmembrane</keyword>
<reference evidence="2" key="1">
    <citation type="submission" date="2022-10" db="EMBL/GenBank/DDBJ databases">
        <authorList>
            <person name="Botero Cardona J."/>
        </authorList>
    </citation>
    <scope>NUCLEOTIDE SEQUENCE</scope>
    <source>
        <strain evidence="2">R-83534</strain>
    </source>
</reference>
<comment type="caution">
    <text evidence="2">The sequence shown here is derived from an EMBL/GenBank/DDBJ whole genome shotgun (WGS) entry which is preliminary data.</text>
</comment>
<dbReference type="Pfam" id="PF20228">
    <property type="entry name" value="DUF6587"/>
    <property type="match status" value="1"/>
</dbReference>
<organism evidence="2 3">
    <name type="scientific">Commensalibacter papalotli</name>
    <name type="common">ex Botero et al. 2024</name>
    <dbReference type="NCBI Taxonomy" id="2972766"/>
    <lineage>
        <taxon>Bacteria</taxon>
        <taxon>Pseudomonadati</taxon>
        <taxon>Pseudomonadota</taxon>
        <taxon>Alphaproteobacteria</taxon>
        <taxon>Acetobacterales</taxon>
        <taxon>Acetobacteraceae</taxon>
    </lineage>
</organism>
<dbReference type="RefSeq" id="WP_282024371.1">
    <property type="nucleotide sequence ID" value="NZ_CAMXCH010000003.1"/>
</dbReference>
<gene>
    <name evidence="2" type="ORF">R83534S58_LOCUS1798</name>
</gene>